<proteinExistence type="predicted"/>
<dbReference type="KEGG" id="rcr:NCTC10994_01358"/>
<sequence length="399" mass="43664">MPGSDRPDVPGEFETPDRRRERIAVQVRRWCDRCVIDGRHSPLSDAAALALAAGHLDETARTVLADRRRAGRRLPTLDGFGALRQLCDEHTQVIARMSGQRPGAARLVLEFRANELGKKLRAAEHAFVHSPSHYAQGVRAVRRDRRDGLHFELDQREALFAALLRTPAPLPVAPTEQARGAALSIAVDRVARWSERTPVADAGRRAADMIARRMPEDDDRFVDRYDTLLFLAGSLYDRIESSAAWRSEYFAVQRAQLDLAEEITQIAVDTVALRGLLAELRAALGSVSGEGGASARAALEQRVASLGPVWDQLLARVAALARIGDLLGNAESRMNMVDVARRTASLDDRIDDLIGRSGARELSAENTDFVGDQFGSAAELMGSLHTALGSDIAELTRKD</sequence>
<reference evidence="1 2" key="1">
    <citation type="submission" date="2018-06" db="EMBL/GenBank/DDBJ databases">
        <authorList>
            <consortium name="Pathogen Informatics"/>
            <person name="Doyle S."/>
        </authorList>
    </citation>
    <scope>NUCLEOTIDE SEQUENCE [LARGE SCALE GENOMIC DNA]</scope>
    <source>
        <strain evidence="1 2">NCTC10994</strain>
    </source>
</reference>
<name>A0A2X4TT39_9NOCA</name>
<dbReference type="AlphaFoldDB" id="A0A2X4TT39"/>
<gene>
    <name evidence="1" type="ORF">NCTC10994_01358</name>
</gene>
<protein>
    <submittedName>
        <fullName evidence="1">Uncharacterized protein</fullName>
    </submittedName>
</protein>
<evidence type="ECO:0000313" key="1">
    <source>
        <dbReference type="EMBL" id="SQI30003.1"/>
    </source>
</evidence>
<organism evidence="1 2">
    <name type="scientific">Rhodococcus coprophilus</name>
    <dbReference type="NCBI Taxonomy" id="38310"/>
    <lineage>
        <taxon>Bacteria</taxon>
        <taxon>Bacillati</taxon>
        <taxon>Actinomycetota</taxon>
        <taxon>Actinomycetes</taxon>
        <taxon>Mycobacteriales</taxon>
        <taxon>Nocardiaceae</taxon>
        <taxon>Rhodococcus</taxon>
    </lineage>
</organism>
<evidence type="ECO:0000313" key="2">
    <source>
        <dbReference type="Proteomes" id="UP000249091"/>
    </source>
</evidence>
<dbReference type="EMBL" id="LS483468">
    <property type="protein sequence ID" value="SQI30003.1"/>
    <property type="molecule type" value="Genomic_DNA"/>
</dbReference>
<keyword evidence="2" id="KW-1185">Reference proteome</keyword>
<accession>A0A2X4TT39</accession>
<dbReference type="Proteomes" id="UP000249091">
    <property type="component" value="Chromosome 1"/>
</dbReference>
<dbReference type="RefSeq" id="WP_072700423.1">
    <property type="nucleotide sequence ID" value="NZ_JAFBBL010000001.1"/>
</dbReference>